<organism evidence="1 2">
    <name type="scientific">Stylosanthes scabra</name>
    <dbReference type="NCBI Taxonomy" id="79078"/>
    <lineage>
        <taxon>Eukaryota</taxon>
        <taxon>Viridiplantae</taxon>
        <taxon>Streptophyta</taxon>
        <taxon>Embryophyta</taxon>
        <taxon>Tracheophyta</taxon>
        <taxon>Spermatophyta</taxon>
        <taxon>Magnoliopsida</taxon>
        <taxon>eudicotyledons</taxon>
        <taxon>Gunneridae</taxon>
        <taxon>Pentapetalae</taxon>
        <taxon>rosids</taxon>
        <taxon>fabids</taxon>
        <taxon>Fabales</taxon>
        <taxon>Fabaceae</taxon>
        <taxon>Papilionoideae</taxon>
        <taxon>50 kb inversion clade</taxon>
        <taxon>dalbergioids sensu lato</taxon>
        <taxon>Dalbergieae</taxon>
        <taxon>Pterocarpus clade</taxon>
        <taxon>Stylosanthes</taxon>
    </lineage>
</organism>
<dbReference type="EMBL" id="JASCZI010121368">
    <property type="protein sequence ID" value="MED6161427.1"/>
    <property type="molecule type" value="Genomic_DNA"/>
</dbReference>
<proteinExistence type="predicted"/>
<reference evidence="1 2" key="1">
    <citation type="journal article" date="2023" name="Plants (Basel)">
        <title>Bridging the Gap: Combining Genomics and Transcriptomics Approaches to Understand Stylosanthes scabra, an Orphan Legume from the Brazilian Caatinga.</title>
        <authorList>
            <person name="Ferreira-Neto J.R.C."/>
            <person name="da Silva M.D."/>
            <person name="Binneck E."/>
            <person name="de Melo N.F."/>
            <person name="da Silva R.H."/>
            <person name="de Melo A.L.T.M."/>
            <person name="Pandolfi V."/>
            <person name="Bustamante F.O."/>
            <person name="Brasileiro-Vidal A.C."/>
            <person name="Benko-Iseppon A.M."/>
        </authorList>
    </citation>
    <scope>NUCLEOTIDE SEQUENCE [LARGE SCALE GENOMIC DNA]</scope>
    <source>
        <tissue evidence="1">Leaves</tissue>
    </source>
</reference>
<comment type="caution">
    <text evidence="1">The sequence shown here is derived from an EMBL/GenBank/DDBJ whole genome shotgun (WGS) entry which is preliminary data.</text>
</comment>
<name>A0ABU6UL56_9FABA</name>
<sequence length="113" mass="12966">MLKNRPLDIPEVQFCKLIRYWNLPSIKNTEKRSKQTCPHRMGSTNFGVVWKELHEAKENNEEHQPWLKCSGKLAKNEIQHRIEAADNDEDALIAVLGKDQPGRLPCYGGAITK</sequence>
<evidence type="ECO:0000313" key="2">
    <source>
        <dbReference type="Proteomes" id="UP001341840"/>
    </source>
</evidence>
<keyword evidence="2" id="KW-1185">Reference proteome</keyword>
<protein>
    <submittedName>
        <fullName evidence="1">Uncharacterized protein</fullName>
    </submittedName>
</protein>
<accession>A0ABU6UL56</accession>
<dbReference type="Proteomes" id="UP001341840">
    <property type="component" value="Unassembled WGS sequence"/>
</dbReference>
<evidence type="ECO:0000313" key="1">
    <source>
        <dbReference type="EMBL" id="MED6161427.1"/>
    </source>
</evidence>
<gene>
    <name evidence="1" type="ORF">PIB30_060653</name>
</gene>